<dbReference type="Proteomes" id="UP000095300">
    <property type="component" value="Unassembled WGS sequence"/>
</dbReference>
<dbReference type="EnsemblMetazoa" id="SCAU009988-RA">
    <property type="protein sequence ID" value="SCAU009988-PA"/>
    <property type="gene ID" value="SCAU009988"/>
</dbReference>
<dbReference type="InterPro" id="IPR000734">
    <property type="entry name" value="TAG_lipase"/>
</dbReference>
<dbReference type="GO" id="GO:0017171">
    <property type="term" value="F:serine hydrolase activity"/>
    <property type="evidence" value="ECO:0007669"/>
    <property type="project" value="TreeGrafter"/>
</dbReference>
<feature type="domain" description="Lipase" evidence="7">
    <location>
        <begin position="8"/>
        <end position="177"/>
    </location>
</feature>
<evidence type="ECO:0000256" key="4">
    <source>
        <dbReference type="ARBA" id="ARBA00022729"/>
    </source>
</evidence>
<accession>A0A1I8PPT2</accession>
<evidence type="ECO:0000313" key="8">
    <source>
        <dbReference type="EnsemblMetazoa" id="SCAU009988-PA"/>
    </source>
</evidence>
<organism evidence="8 9">
    <name type="scientific">Stomoxys calcitrans</name>
    <name type="common">Stable fly</name>
    <name type="synonym">Conops calcitrans</name>
    <dbReference type="NCBI Taxonomy" id="35570"/>
    <lineage>
        <taxon>Eukaryota</taxon>
        <taxon>Metazoa</taxon>
        <taxon>Ecdysozoa</taxon>
        <taxon>Arthropoda</taxon>
        <taxon>Hexapoda</taxon>
        <taxon>Insecta</taxon>
        <taxon>Pterygota</taxon>
        <taxon>Neoptera</taxon>
        <taxon>Endopterygota</taxon>
        <taxon>Diptera</taxon>
        <taxon>Brachycera</taxon>
        <taxon>Muscomorpha</taxon>
        <taxon>Muscoidea</taxon>
        <taxon>Muscidae</taxon>
        <taxon>Stomoxys</taxon>
    </lineage>
</organism>
<reference evidence="8" key="1">
    <citation type="submission" date="2020-05" db="UniProtKB">
        <authorList>
            <consortium name="EnsemblMetazoa"/>
        </authorList>
    </citation>
    <scope>IDENTIFICATION</scope>
    <source>
        <strain evidence="8">USDA</strain>
    </source>
</reference>
<comment type="subcellular location">
    <subcellularLocation>
        <location evidence="1">Secreted</location>
    </subcellularLocation>
</comment>
<dbReference type="GO" id="GO:0016298">
    <property type="term" value="F:lipase activity"/>
    <property type="evidence" value="ECO:0007669"/>
    <property type="project" value="InterPro"/>
</dbReference>
<name>A0A1I8PPT2_STOCA</name>
<feature type="region of interest" description="Disordered" evidence="6">
    <location>
        <begin position="179"/>
        <end position="202"/>
    </location>
</feature>
<keyword evidence="3" id="KW-0964">Secreted</keyword>
<dbReference type="GO" id="GO:0005615">
    <property type="term" value="C:extracellular space"/>
    <property type="evidence" value="ECO:0007669"/>
    <property type="project" value="TreeGrafter"/>
</dbReference>
<sequence length="202" mass="21972">MIGREIVKMNTPHDNVHVIGQNVAAHVAGAAGQEYKRKTGHKLYRITALDPSKVYADDAETLSGLSRGDAKFVDAIHTSALGMGTTTRVGNVDIFPNGPSAGVPGTNNVVEASMLATELFAESVRPGNERNFPAVEASSLENYMINNGYGKRAYMGIDLATDLEGDFILEVNAQRPYGKRSSPKMFNQVSHKKSWENAKRFE</sequence>
<dbReference type="AlphaFoldDB" id="A0A1I8PPT2"/>
<dbReference type="PANTHER" id="PTHR11610">
    <property type="entry name" value="LIPASE"/>
    <property type="match status" value="1"/>
</dbReference>
<evidence type="ECO:0000313" key="9">
    <source>
        <dbReference type="Proteomes" id="UP000095300"/>
    </source>
</evidence>
<evidence type="ECO:0000256" key="3">
    <source>
        <dbReference type="ARBA" id="ARBA00022525"/>
    </source>
</evidence>
<comment type="similarity">
    <text evidence="2 5">Belongs to the AB hydrolase superfamily. Lipase family.</text>
</comment>
<evidence type="ECO:0000259" key="7">
    <source>
        <dbReference type="Pfam" id="PF00151"/>
    </source>
</evidence>
<protein>
    <recommendedName>
        <fullName evidence="7">Lipase domain-containing protein</fullName>
    </recommendedName>
</protein>
<dbReference type="Gene3D" id="3.40.50.1820">
    <property type="entry name" value="alpha/beta hydrolase"/>
    <property type="match status" value="1"/>
</dbReference>
<dbReference type="GO" id="GO:0016042">
    <property type="term" value="P:lipid catabolic process"/>
    <property type="evidence" value="ECO:0007669"/>
    <property type="project" value="TreeGrafter"/>
</dbReference>
<dbReference type="VEuPathDB" id="VectorBase:SCAU009988"/>
<proteinExistence type="inferred from homology"/>
<dbReference type="InterPro" id="IPR013818">
    <property type="entry name" value="Lipase"/>
</dbReference>
<evidence type="ECO:0000256" key="5">
    <source>
        <dbReference type="RuleBase" id="RU004262"/>
    </source>
</evidence>
<dbReference type="SUPFAM" id="SSF53474">
    <property type="entry name" value="alpha/beta-Hydrolases"/>
    <property type="match status" value="1"/>
</dbReference>
<evidence type="ECO:0000256" key="6">
    <source>
        <dbReference type="SAM" id="MobiDB-lite"/>
    </source>
</evidence>
<evidence type="ECO:0000256" key="2">
    <source>
        <dbReference type="ARBA" id="ARBA00010701"/>
    </source>
</evidence>
<dbReference type="STRING" id="35570.A0A1I8PPT2"/>
<feature type="compositionally biased region" description="Basic and acidic residues" evidence="6">
    <location>
        <begin position="193"/>
        <end position="202"/>
    </location>
</feature>
<keyword evidence="9" id="KW-1185">Reference proteome</keyword>
<keyword evidence="4" id="KW-0732">Signal</keyword>
<evidence type="ECO:0000256" key="1">
    <source>
        <dbReference type="ARBA" id="ARBA00004613"/>
    </source>
</evidence>
<dbReference type="InterPro" id="IPR029058">
    <property type="entry name" value="AB_hydrolase_fold"/>
</dbReference>
<dbReference type="PANTHER" id="PTHR11610:SF149">
    <property type="entry name" value="FI01450P-RELATED"/>
    <property type="match status" value="1"/>
</dbReference>
<dbReference type="Pfam" id="PF00151">
    <property type="entry name" value="Lipase"/>
    <property type="match status" value="1"/>
</dbReference>